<keyword evidence="1" id="KW-1071">Ligand-gated ion channel</keyword>
<dbReference type="EMBL" id="JXTB01000250">
    <property type="protein sequence ID" value="PON50124.1"/>
    <property type="molecule type" value="Genomic_DNA"/>
</dbReference>
<dbReference type="GO" id="GO:0016301">
    <property type="term" value="F:kinase activity"/>
    <property type="evidence" value="ECO:0007669"/>
    <property type="project" value="UniProtKB-KW"/>
</dbReference>
<organism evidence="5 6">
    <name type="scientific">Parasponia andersonii</name>
    <name type="common">Sponia andersonii</name>
    <dbReference type="NCBI Taxonomy" id="3476"/>
    <lineage>
        <taxon>Eukaryota</taxon>
        <taxon>Viridiplantae</taxon>
        <taxon>Streptophyta</taxon>
        <taxon>Embryophyta</taxon>
        <taxon>Tracheophyta</taxon>
        <taxon>Spermatophyta</taxon>
        <taxon>Magnoliopsida</taxon>
        <taxon>eudicotyledons</taxon>
        <taxon>Gunneridae</taxon>
        <taxon>Pentapetalae</taxon>
        <taxon>rosids</taxon>
        <taxon>fabids</taxon>
        <taxon>Rosales</taxon>
        <taxon>Cannabaceae</taxon>
        <taxon>Parasponia</taxon>
    </lineage>
</organism>
<dbReference type="InterPro" id="IPR018490">
    <property type="entry name" value="cNMP-bd_dom_sf"/>
</dbReference>
<keyword evidence="5" id="KW-0808">Transferase</keyword>
<evidence type="ECO:0000256" key="3">
    <source>
        <dbReference type="SAM" id="Phobius"/>
    </source>
</evidence>
<dbReference type="STRING" id="3476.A0A2P5BMZ6"/>
<dbReference type="PROSITE" id="PS50042">
    <property type="entry name" value="CNMP_BINDING_3"/>
    <property type="match status" value="1"/>
</dbReference>
<dbReference type="PANTHER" id="PTHR45651">
    <property type="entry name" value="CYCLIC NUCLEOTIDE-GATED ION CHANNEL 15-RELATED-RELATED"/>
    <property type="match status" value="1"/>
</dbReference>
<keyword evidence="5" id="KW-0418">Kinase</keyword>
<evidence type="ECO:0000256" key="1">
    <source>
        <dbReference type="ARBA" id="ARBA00023286"/>
    </source>
</evidence>
<dbReference type="PANTHER" id="PTHR45651:SF68">
    <property type="entry name" value="ION TRANSPORT DOMAIN-CONTAINING PROTEIN"/>
    <property type="match status" value="1"/>
</dbReference>
<dbReference type="AlphaFoldDB" id="A0A2P5BMZ6"/>
<keyword evidence="3" id="KW-0812">Transmembrane</keyword>
<gene>
    <name evidence="5" type="ORF">PanWU01x14_225660</name>
</gene>
<keyword evidence="6" id="KW-1185">Reference proteome</keyword>
<dbReference type="CDD" id="cd00038">
    <property type="entry name" value="CAP_ED"/>
    <property type="match status" value="1"/>
</dbReference>
<dbReference type="InterPro" id="IPR014710">
    <property type="entry name" value="RmlC-like_jellyroll"/>
</dbReference>
<evidence type="ECO:0000256" key="2">
    <source>
        <dbReference type="ARBA" id="ARBA00023303"/>
    </source>
</evidence>
<proteinExistence type="predicted"/>
<evidence type="ECO:0000313" key="6">
    <source>
        <dbReference type="Proteomes" id="UP000237105"/>
    </source>
</evidence>
<evidence type="ECO:0000313" key="5">
    <source>
        <dbReference type="EMBL" id="PON50124.1"/>
    </source>
</evidence>
<comment type="caution">
    <text evidence="5">The sequence shown here is derived from an EMBL/GenBank/DDBJ whole genome shotgun (WGS) entry which is preliminary data.</text>
</comment>
<dbReference type="GO" id="GO:0016020">
    <property type="term" value="C:membrane"/>
    <property type="evidence" value="ECO:0007669"/>
    <property type="project" value="UniProtKB-SubCell"/>
</dbReference>
<feature type="domain" description="Cyclic nucleotide-binding" evidence="4">
    <location>
        <begin position="33"/>
        <end position="148"/>
    </location>
</feature>
<reference evidence="6" key="1">
    <citation type="submission" date="2016-06" db="EMBL/GenBank/DDBJ databases">
        <title>Parallel loss of symbiosis genes in relatives of nitrogen-fixing non-legume Parasponia.</title>
        <authorList>
            <person name="Van Velzen R."/>
            <person name="Holmer R."/>
            <person name="Bu F."/>
            <person name="Rutten L."/>
            <person name="Van Zeijl A."/>
            <person name="Liu W."/>
            <person name="Santuari L."/>
            <person name="Cao Q."/>
            <person name="Sharma T."/>
            <person name="Shen D."/>
            <person name="Roswanjaya Y."/>
            <person name="Wardhani T."/>
            <person name="Kalhor M.S."/>
            <person name="Jansen J."/>
            <person name="Van den Hoogen J."/>
            <person name="Gungor B."/>
            <person name="Hartog M."/>
            <person name="Hontelez J."/>
            <person name="Verver J."/>
            <person name="Yang W.-C."/>
            <person name="Schijlen E."/>
            <person name="Repin R."/>
            <person name="Schilthuizen M."/>
            <person name="Schranz E."/>
            <person name="Heidstra R."/>
            <person name="Miyata K."/>
            <person name="Fedorova E."/>
            <person name="Kohlen W."/>
            <person name="Bisseling T."/>
            <person name="Smit S."/>
            <person name="Geurts R."/>
        </authorList>
    </citation>
    <scope>NUCLEOTIDE SEQUENCE [LARGE SCALE GENOMIC DNA]</scope>
    <source>
        <strain evidence="6">cv. WU1-14</strain>
    </source>
</reference>
<keyword evidence="2" id="KW-0407">Ion channel</keyword>
<dbReference type="GO" id="GO:0034220">
    <property type="term" value="P:monoatomic ion transmembrane transport"/>
    <property type="evidence" value="ECO:0007669"/>
    <property type="project" value="UniProtKB-KW"/>
</dbReference>
<dbReference type="Gene3D" id="2.60.120.10">
    <property type="entry name" value="Jelly Rolls"/>
    <property type="match status" value="1"/>
</dbReference>
<keyword evidence="1" id="KW-0813">Transport</keyword>
<name>A0A2P5BMZ6_PARAD</name>
<dbReference type="SUPFAM" id="SSF51206">
    <property type="entry name" value="cAMP-binding domain-like"/>
    <property type="match status" value="1"/>
</dbReference>
<sequence length="167" mass="18683">MIATDHIQHYLISINVSILVLFLLIFVIKNIQTSQALSDNDVETICKYLKPVIYPENSYIIQQGEPLDLMFFITDGIAWKYSSFNSVGNFRANTSPIQKGDFYGNEELLEWASNCNSLSNIPISTINVKVHSKVEALALTVKDLRNLVFTPSESSSAGAPIIRIKVE</sequence>
<dbReference type="Proteomes" id="UP000237105">
    <property type="component" value="Unassembled WGS sequence"/>
</dbReference>
<evidence type="ECO:0000259" key="4">
    <source>
        <dbReference type="PROSITE" id="PS50042"/>
    </source>
</evidence>
<protein>
    <submittedName>
        <fullName evidence="5">cGMP-dependent kinase</fullName>
    </submittedName>
</protein>
<keyword evidence="3" id="KW-0472">Membrane</keyword>
<dbReference type="InterPro" id="IPR000595">
    <property type="entry name" value="cNMP-bd_dom"/>
</dbReference>
<dbReference type="OrthoDB" id="1164732at2759"/>
<feature type="transmembrane region" description="Helical" evidence="3">
    <location>
        <begin position="6"/>
        <end position="28"/>
    </location>
</feature>
<keyword evidence="1" id="KW-0406">Ion transport</keyword>
<accession>A0A2P5BMZ6</accession>
<keyword evidence="3" id="KW-1133">Transmembrane helix</keyword>